<organism evidence="9 10">
    <name type="scientific">Pichia inconspicua</name>
    <dbReference type="NCBI Taxonomy" id="52247"/>
    <lineage>
        <taxon>Eukaryota</taxon>
        <taxon>Fungi</taxon>
        <taxon>Dikarya</taxon>
        <taxon>Ascomycota</taxon>
        <taxon>Saccharomycotina</taxon>
        <taxon>Pichiomycetes</taxon>
        <taxon>Pichiales</taxon>
        <taxon>Pichiaceae</taxon>
        <taxon>Pichia</taxon>
    </lineage>
</organism>
<feature type="domain" description="Condensin complex subunit 1 N-terminal" evidence="8">
    <location>
        <begin position="71"/>
        <end position="220"/>
    </location>
</feature>
<protein>
    <recommendedName>
        <fullName evidence="11">Condensin complex subunit 1</fullName>
    </recommendedName>
</protein>
<dbReference type="InterPro" id="IPR032682">
    <property type="entry name" value="Cnd1_C"/>
</dbReference>
<dbReference type="GO" id="GO:0000796">
    <property type="term" value="C:condensin complex"/>
    <property type="evidence" value="ECO:0007669"/>
    <property type="project" value="TreeGrafter"/>
</dbReference>
<dbReference type="GO" id="GO:0005634">
    <property type="term" value="C:nucleus"/>
    <property type="evidence" value="ECO:0007669"/>
    <property type="project" value="UniProtKB-SubCell"/>
</dbReference>
<evidence type="ECO:0000256" key="1">
    <source>
        <dbReference type="ARBA" id="ARBA00004123"/>
    </source>
</evidence>
<dbReference type="GO" id="GO:0010032">
    <property type="term" value="P:meiotic chromosome condensation"/>
    <property type="evidence" value="ECO:0007669"/>
    <property type="project" value="TreeGrafter"/>
</dbReference>
<keyword evidence="10" id="KW-1185">Reference proteome</keyword>
<dbReference type="GO" id="GO:0007076">
    <property type="term" value="P:mitotic chromosome condensation"/>
    <property type="evidence" value="ECO:0007669"/>
    <property type="project" value="InterPro"/>
</dbReference>
<dbReference type="InterPro" id="IPR016024">
    <property type="entry name" value="ARM-type_fold"/>
</dbReference>
<evidence type="ECO:0000256" key="5">
    <source>
        <dbReference type="ARBA" id="ARBA00023306"/>
    </source>
</evidence>
<dbReference type="PANTHER" id="PTHR14222:SF2">
    <property type="entry name" value="CONDENSIN COMPLEX SUBUNIT 1"/>
    <property type="match status" value="1"/>
</dbReference>
<dbReference type="GO" id="GO:0051301">
    <property type="term" value="P:cell division"/>
    <property type="evidence" value="ECO:0007669"/>
    <property type="project" value="UniProtKB-KW"/>
</dbReference>
<keyword evidence="2" id="KW-0132">Cell division</keyword>
<evidence type="ECO:0000259" key="8">
    <source>
        <dbReference type="Pfam" id="PF12922"/>
    </source>
</evidence>
<keyword evidence="4" id="KW-0539">Nucleus</keyword>
<evidence type="ECO:0000259" key="7">
    <source>
        <dbReference type="Pfam" id="PF12717"/>
    </source>
</evidence>
<proteinExistence type="predicted"/>
<dbReference type="PANTHER" id="PTHR14222">
    <property type="entry name" value="CONDENSIN"/>
    <property type="match status" value="1"/>
</dbReference>
<comment type="caution">
    <text evidence="9">The sequence shown here is derived from an EMBL/GenBank/DDBJ whole genome shotgun (WGS) entry which is preliminary data.</text>
</comment>
<reference evidence="9 10" key="1">
    <citation type="journal article" date="2019" name="Front. Genet.">
        <title>Whole-Genome Sequencing of the Opportunistic Yeast Pathogen Candida inconspicua Uncovers Its Hybrid Origin.</title>
        <authorList>
            <person name="Mixao V."/>
            <person name="Hansen A.P."/>
            <person name="Saus E."/>
            <person name="Boekhout T."/>
            <person name="Lass-Florl C."/>
            <person name="Gabaldon T."/>
        </authorList>
    </citation>
    <scope>NUCLEOTIDE SEQUENCE [LARGE SCALE GENOMIC DNA]</scope>
    <source>
        <strain evidence="9 10">CBS 180</strain>
    </source>
</reference>
<evidence type="ECO:0000256" key="2">
    <source>
        <dbReference type="ARBA" id="ARBA00022618"/>
    </source>
</evidence>
<evidence type="ECO:0000256" key="3">
    <source>
        <dbReference type="ARBA" id="ARBA00022776"/>
    </source>
</evidence>
<evidence type="ECO:0008006" key="11">
    <source>
        <dbReference type="Google" id="ProtNLM"/>
    </source>
</evidence>
<keyword evidence="6" id="KW-0175">Coiled coil</keyword>
<dbReference type="SUPFAM" id="SSF48371">
    <property type="entry name" value="ARM repeat"/>
    <property type="match status" value="1"/>
</dbReference>
<dbReference type="InterPro" id="IPR026971">
    <property type="entry name" value="CND1/NCAPD3"/>
</dbReference>
<dbReference type="GO" id="GO:0000779">
    <property type="term" value="C:condensed chromosome, centromeric region"/>
    <property type="evidence" value="ECO:0007669"/>
    <property type="project" value="TreeGrafter"/>
</dbReference>
<dbReference type="Proteomes" id="UP000307173">
    <property type="component" value="Unassembled WGS sequence"/>
</dbReference>
<dbReference type="GO" id="GO:0042393">
    <property type="term" value="F:histone binding"/>
    <property type="evidence" value="ECO:0007669"/>
    <property type="project" value="TreeGrafter"/>
</dbReference>
<keyword evidence="5" id="KW-0131">Cell cycle</keyword>
<gene>
    <name evidence="9" type="ORF">CANINC_001939</name>
</gene>
<accession>A0A4T0X417</accession>
<dbReference type="STRING" id="52247.A0A4T0X417"/>
<dbReference type="AlphaFoldDB" id="A0A4T0X417"/>
<dbReference type="InterPro" id="IPR024324">
    <property type="entry name" value="Condensin_cplx_su1_N"/>
</dbReference>
<dbReference type="Pfam" id="PF12922">
    <property type="entry name" value="Cnd1_N"/>
    <property type="match status" value="1"/>
</dbReference>
<dbReference type="EMBL" id="SELW01000307">
    <property type="protein sequence ID" value="TID29484.1"/>
    <property type="molecule type" value="Genomic_DNA"/>
</dbReference>
<feature type="coiled-coil region" evidence="6">
    <location>
        <begin position="848"/>
        <end position="879"/>
    </location>
</feature>
<dbReference type="OrthoDB" id="436262at2759"/>
<comment type="subcellular location">
    <subcellularLocation>
        <location evidence="1">Nucleus</location>
    </subcellularLocation>
</comment>
<name>A0A4T0X417_9ASCO</name>
<feature type="domain" description="Condensin complex subunit 1 C-terminal" evidence="7">
    <location>
        <begin position="963"/>
        <end position="1073"/>
    </location>
</feature>
<dbReference type="Pfam" id="PF12717">
    <property type="entry name" value="Cnd1"/>
    <property type="match status" value="1"/>
</dbReference>
<evidence type="ECO:0000256" key="4">
    <source>
        <dbReference type="ARBA" id="ARBA00023242"/>
    </source>
</evidence>
<keyword evidence="3" id="KW-0498">Mitosis</keyword>
<evidence type="ECO:0000313" key="10">
    <source>
        <dbReference type="Proteomes" id="UP000307173"/>
    </source>
</evidence>
<evidence type="ECO:0000256" key="6">
    <source>
        <dbReference type="SAM" id="Coils"/>
    </source>
</evidence>
<sequence length="1258" mass="145150">MPFNLDYEVSSFSTDAKVTDSFDLALSLDSVANALAKSPIYITDENTYKDAKNLLLYIPELSQQKDLRIIKTIYYTLTNSLQAETELIQASGNNFDASEHKEVLFRHICLVYMSVQYLNDMFIHEEKAKTKNVTKDASKKRVKEMNEILASILKTFSNVLNAPLTLILLGEQEPVEFCDVILKSIYSLMMGKEAMKDKDNRAILINIFCLVACNYKQNEQVSSRLAMALPFSEHLPDIIAEIIASALTGFGNKHLLTEVLMNLSDLTEYGANLAKHVSILLVKLSELLSTETMENIELFSNFEKTGPTIRSSVMIVYANAINVICSTEENLEEYERYVYELIDTIEKHILDSYQIVRQKCFNALELIQSKRGSYLKFNEFRMRWTALATRHLDDKSSYVRKSAINLLKTIIRHHPFSKNDGRLRWSYFWGEYIEATKKLREIEDGRFFNTFRLKELNTAAERDVAIVFADESLYNVLDTEERAAEVKDVFKIVGDIQRYDEDEHEQELNKISKETFDLVLKRKYCRDACIFIKILDKSFEIASSFLNSKLKSDTIAAIEYFTVGDAYAIESSKAGIKQMLHLIWNGGSNEDGNKVVERLIDAYVSMFLTPFEEESDQNKTMYVASSLIKLTYNCSMADLISLEKMIVELCKGKLVDDSKAEREKADYVPKRIHYVTPSVIKAIESSFIKYRYFKERRGAIILLSMIALYDYRVAYNRVPLFLQYGLDSEHFNYQVATFTCISLRRAIPQKLPKDFVYPNLESTNEKLRNILLLNTVDGDWYNLASEALNTLYEIDTQADKTATEILRLKALQLFGENDIENEDINRTSSLSQFFFLMGHIGIKTIIYLEKCESEFKRRKQEAENRKNETDAELDMINSREDDFTDAIQEIKEKEILFGDDSILAKFTPLLDEVITKPRKYSNKMLQRQATLCFAKFMCISSRYCEQHLNLYLSLMQNSKDEITRSNLVLGLGDVAVCFNTTFDEHKDALYRQLHDKQRSVQRTCLMTVTFLILAGQIKVKGQLSQLAKLVVHEDSGLRTMARMFFQELATKDNAIYNGFIEMLSGLNLAIRRTEKLKKAYEMVRRTGKRAFLDDLEEYEDGECGDDDVDKENIDEVDGNENVDKSILTTDLRNRQMSKEEVAIRKRAKAEELSIRKEAASLSETDVGKLFDFNKFKEVIKFVLPFVNKDKQRYNLIVKLDSKMKVCSKSEYDAFAFCIKELIKRDESFNKKDGDTGKSKAYERILEKIKKTEESRQSV</sequence>
<evidence type="ECO:0000313" key="9">
    <source>
        <dbReference type="EMBL" id="TID29484.1"/>
    </source>
</evidence>